<dbReference type="SUPFAM" id="SSF90123">
    <property type="entry name" value="ABC transporter transmembrane region"/>
    <property type="match status" value="1"/>
</dbReference>
<keyword evidence="3" id="KW-1003">Cell membrane</keyword>
<dbReference type="FunFam" id="3.40.50.300:FF:000221">
    <property type="entry name" value="Multidrug ABC transporter ATP-binding protein"/>
    <property type="match status" value="1"/>
</dbReference>
<dbReference type="Gene3D" id="3.40.50.300">
    <property type="entry name" value="P-loop containing nucleotide triphosphate hydrolases"/>
    <property type="match status" value="1"/>
</dbReference>
<sequence length="571" mass="64024">MDYLKRIWEYAETEKKWIKLAILLSSIGVLCGIMPYIFASSIINNLIQGNHDTKYYMLLCLFIFLGYSLKSILYSFALKISHKATFSILKNLRISIAQKLPRMPLGKIIDTSSGEFKTTIVDQVEKMERPLAHLLPEMTANILGPLFIIIYLLIIDWRLAILSLVSIPVGMIFMGLIMKDYASDYAKSVEVNTNMNKSIVEYINGIEVIKTFNQGENSYSKYENSIYANAEYFYKWMKKTQFSMSLSKAISPTTLITILPIGFLMYIGGSLEISSFIMVIILSLGVAGPLLAAINFIDSLAQVGTTVNRIDSILAADEQIHSDNITYFENYDIKIKDLHFAYDENKEILKGVDLFVEENTVNALVGPSGFGKSTIAKLIAGYWDISDGVVTIGDKNILDIPLRQLYDLVAFVSQDTFLFNDTVMENIRMGKVNARDDEVIEMAKASGCHEFIMSLEKGYQTIVGSGGSNLSGGERQRITIARAMLKNAPILILDEATAYIDPENEVKLQESISKLIEGKTVIIIAHRLSTVTDVDKIFLVEDGKISCAGDHEELLNKSNTYKDMWRANLKK</sequence>
<dbReference type="PANTHER" id="PTHR43394:SF1">
    <property type="entry name" value="ATP-BINDING CASSETTE SUB-FAMILY B MEMBER 10, MITOCHONDRIAL"/>
    <property type="match status" value="1"/>
</dbReference>
<comment type="caution">
    <text evidence="12">The sequence shown here is derived from an EMBL/GenBank/DDBJ whole genome shotgun (WGS) entry which is preliminary data.</text>
</comment>
<dbReference type="CDD" id="cd07346">
    <property type="entry name" value="ABC_6TM_exporters"/>
    <property type="match status" value="1"/>
</dbReference>
<feature type="transmembrane region" description="Helical" evidence="9">
    <location>
        <begin position="273"/>
        <end position="294"/>
    </location>
</feature>
<feature type="transmembrane region" description="Helical" evidence="9">
    <location>
        <begin position="134"/>
        <end position="154"/>
    </location>
</feature>
<feature type="transmembrane region" description="Helical" evidence="9">
    <location>
        <begin position="160"/>
        <end position="178"/>
    </location>
</feature>
<dbReference type="InterPro" id="IPR039421">
    <property type="entry name" value="Type_1_exporter"/>
</dbReference>
<evidence type="ECO:0000256" key="2">
    <source>
        <dbReference type="ARBA" id="ARBA00022448"/>
    </source>
</evidence>
<evidence type="ECO:0000256" key="5">
    <source>
        <dbReference type="ARBA" id="ARBA00022741"/>
    </source>
</evidence>
<reference evidence="12 13" key="1">
    <citation type="submission" date="2019-02" db="EMBL/GenBank/DDBJ databases">
        <authorList>
            <consortium name="Pathogen Informatics"/>
        </authorList>
    </citation>
    <scope>NUCLEOTIDE SEQUENCE [LARGE SCALE GENOMIC DNA]</scope>
    <source>
        <strain evidence="12 13">3012STDY7089603</strain>
    </source>
</reference>
<dbReference type="InterPro" id="IPR036640">
    <property type="entry name" value="ABC1_TM_sf"/>
</dbReference>
<dbReference type="Pfam" id="PF00005">
    <property type="entry name" value="ABC_tran"/>
    <property type="match status" value="1"/>
</dbReference>
<keyword evidence="7 9" id="KW-1133">Transmembrane helix</keyword>
<dbReference type="GO" id="GO:0015421">
    <property type="term" value="F:ABC-type oligopeptide transporter activity"/>
    <property type="evidence" value="ECO:0007669"/>
    <property type="project" value="TreeGrafter"/>
</dbReference>
<evidence type="ECO:0000256" key="4">
    <source>
        <dbReference type="ARBA" id="ARBA00022692"/>
    </source>
</evidence>
<dbReference type="InterPro" id="IPR011527">
    <property type="entry name" value="ABC1_TM_dom"/>
</dbReference>
<keyword evidence="2" id="KW-0813">Transport</keyword>
<proteinExistence type="predicted"/>
<protein>
    <submittedName>
        <fullName evidence="12">Multidrug resistance ABC transporter ATP-binding and permease protein</fullName>
        <ecNumber evidence="12">3.6.3.44</ecNumber>
    </submittedName>
</protein>
<evidence type="ECO:0000256" key="6">
    <source>
        <dbReference type="ARBA" id="ARBA00022840"/>
    </source>
</evidence>
<dbReference type="InterPro" id="IPR003439">
    <property type="entry name" value="ABC_transporter-like_ATP-bd"/>
</dbReference>
<feature type="transmembrane region" description="Helical" evidence="9">
    <location>
        <begin position="245"/>
        <end position="267"/>
    </location>
</feature>
<keyword evidence="8 9" id="KW-0472">Membrane</keyword>
<evidence type="ECO:0000313" key="12">
    <source>
        <dbReference type="EMBL" id="VFB17306.1"/>
    </source>
</evidence>
<evidence type="ECO:0000259" key="10">
    <source>
        <dbReference type="PROSITE" id="PS50893"/>
    </source>
</evidence>
<comment type="subcellular location">
    <subcellularLocation>
        <location evidence="1">Cell membrane</location>
        <topology evidence="1">Multi-pass membrane protein</topology>
    </subcellularLocation>
</comment>
<dbReference type="PROSITE" id="PS50893">
    <property type="entry name" value="ABC_TRANSPORTER_2"/>
    <property type="match status" value="1"/>
</dbReference>
<feature type="transmembrane region" description="Helical" evidence="9">
    <location>
        <begin position="20"/>
        <end position="43"/>
    </location>
</feature>
<dbReference type="GO" id="GO:0005886">
    <property type="term" value="C:plasma membrane"/>
    <property type="evidence" value="ECO:0007669"/>
    <property type="project" value="UniProtKB-SubCell"/>
</dbReference>
<evidence type="ECO:0000256" key="9">
    <source>
        <dbReference type="SAM" id="Phobius"/>
    </source>
</evidence>
<dbReference type="RefSeq" id="WP_131749877.1">
    <property type="nucleotide sequence ID" value="NZ_CAACYI010000001.1"/>
</dbReference>
<organism evidence="12 13">
    <name type="scientific">Urinicoccus massiliensis</name>
    <dbReference type="NCBI Taxonomy" id="1723382"/>
    <lineage>
        <taxon>Bacteria</taxon>
        <taxon>Bacillati</taxon>
        <taxon>Bacillota</taxon>
        <taxon>Tissierellia</taxon>
        <taxon>Tissierellales</taxon>
        <taxon>Peptoniphilaceae</taxon>
        <taxon>Urinicoccus</taxon>
    </lineage>
</organism>
<dbReference type="PROSITE" id="PS00211">
    <property type="entry name" value="ABC_TRANSPORTER_1"/>
    <property type="match status" value="1"/>
</dbReference>
<feature type="domain" description="ABC transmembrane type-1" evidence="11">
    <location>
        <begin position="20"/>
        <end position="302"/>
    </location>
</feature>
<keyword evidence="12" id="KW-0378">Hydrolase</keyword>
<dbReference type="SMART" id="SM00382">
    <property type="entry name" value="AAA"/>
    <property type="match status" value="1"/>
</dbReference>
<evidence type="ECO:0000256" key="7">
    <source>
        <dbReference type="ARBA" id="ARBA00022989"/>
    </source>
</evidence>
<dbReference type="InterPro" id="IPR003593">
    <property type="entry name" value="AAA+_ATPase"/>
</dbReference>
<evidence type="ECO:0000259" key="11">
    <source>
        <dbReference type="PROSITE" id="PS50929"/>
    </source>
</evidence>
<dbReference type="GO" id="GO:0016887">
    <property type="term" value="F:ATP hydrolysis activity"/>
    <property type="evidence" value="ECO:0007669"/>
    <property type="project" value="InterPro"/>
</dbReference>
<keyword evidence="5" id="KW-0547">Nucleotide-binding</keyword>
<dbReference type="GO" id="GO:0005524">
    <property type="term" value="F:ATP binding"/>
    <property type="evidence" value="ECO:0007669"/>
    <property type="project" value="UniProtKB-KW"/>
</dbReference>
<feature type="transmembrane region" description="Helical" evidence="9">
    <location>
        <begin position="55"/>
        <end position="77"/>
    </location>
</feature>
<dbReference type="EMBL" id="CAACYI010000001">
    <property type="protein sequence ID" value="VFB17306.1"/>
    <property type="molecule type" value="Genomic_DNA"/>
</dbReference>
<accession>A0A8H2QSU5</accession>
<keyword evidence="4 9" id="KW-0812">Transmembrane</keyword>
<dbReference type="InterPro" id="IPR017871">
    <property type="entry name" value="ABC_transporter-like_CS"/>
</dbReference>
<dbReference type="PROSITE" id="PS50929">
    <property type="entry name" value="ABC_TM1F"/>
    <property type="match status" value="1"/>
</dbReference>
<gene>
    <name evidence="12" type="primary">lmrA</name>
    <name evidence="12" type="ORF">NCTC13150_01893</name>
</gene>
<evidence type="ECO:0000256" key="1">
    <source>
        <dbReference type="ARBA" id="ARBA00004651"/>
    </source>
</evidence>
<evidence type="ECO:0000256" key="8">
    <source>
        <dbReference type="ARBA" id="ARBA00023136"/>
    </source>
</evidence>
<dbReference type="InterPro" id="IPR027417">
    <property type="entry name" value="P-loop_NTPase"/>
</dbReference>
<evidence type="ECO:0000313" key="13">
    <source>
        <dbReference type="Proteomes" id="UP000377798"/>
    </source>
</evidence>
<dbReference type="PANTHER" id="PTHR43394">
    <property type="entry name" value="ATP-DEPENDENT PERMEASE MDL1, MITOCHONDRIAL"/>
    <property type="match status" value="1"/>
</dbReference>
<evidence type="ECO:0000256" key="3">
    <source>
        <dbReference type="ARBA" id="ARBA00022475"/>
    </source>
</evidence>
<dbReference type="Gene3D" id="1.20.1560.10">
    <property type="entry name" value="ABC transporter type 1, transmembrane domain"/>
    <property type="match status" value="1"/>
</dbReference>
<keyword evidence="6 12" id="KW-0067">ATP-binding</keyword>
<dbReference type="AlphaFoldDB" id="A0A8H2QSU5"/>
<dbReference type="Pfam" id="PF00664">
    <property type="entry name" value="ABC_membrane"/>
    <property type="match status" value="1"/>
</dbReference>
<name>A0A8H2QSU5_9FIRM</name>
<feature type="domain" description="ABC transporter" evidence="10">
    <location>
        <begin position="333"/>
        <end position="567"/>
    </location>
</feature>
<dbReference type="Proteomes" id="UP000377798">
    <property type="component" value="Unassembled WGS sequence"/>
</dbReference>
<keyword evidence="13" id="KW-1185">Reference proteome</keyword>
<dbReference type="EC" id="3.6.3.44" evidence="12"/>
<dbReference type="SUPFAM" id="SSF52540">
    <property type="entry name" value="P-loop containing nucleoside triphosphate hydrolases"/>
    <property type="match status" value="1"/>
</dbReference>